<reference evidence="4 5" key="1">
    <citation type="submission" date="2019-06" db="EMBL/GenBank/DDBJ databases">
        <title>Description of Kitasatospora acidophila sp. nov. isolated from pine grove soil, and reclassification of Streptomyces novaecaesareae to Kitasatospora novaeceasareae comb. nov.</title>
        <authorList>
            <person name="Kim M.J."/>
        </authorList>
    </citation>
    <scope>NUCLEOTIDE SEQUENCE [LARGE SCALE GENOMIC DNA]</scope>
    <source>
        <strain evidence="4 5">MMS16-CNU292</strain>
    </source>
</reference>
<sequence>MARDGSIPLPGPRVPGFEASGWITAVGPDVAAARVGEPVLALTAGGAFAETVVAPAALTLAVGELPLRTAAGFGWGTPTAYDLVNTVGAVRPGESVLIHSGAGAVGTLAAQFARLAGAGRIVGVVGSAAKAEYAAAFGCHRVLLREELPATDEQFDVILDPVGGATRRDGLRRLAPHGRLVAYGELGGAPAERVDATELLMSDHSLLTYNSNLRSRTHPARLADSARRALALLADGRIRVDITAEYGLAELDTAVERLRSGQAHGKSVLRVRS</sequence>
<protein>
    <submittedName>
        <fullName evidence="4">Zinc-binding dehydrogenase</fullName>
    </submittedName>
</protein>
<dbReference type="OrthoDB" id="9805883at2"/>
<dbReference type="SUPFAM" id="SSF50129">
    <property type="entry name" value="GroES-like"/>
    <property type="match status" value="1"/>
</dbReference>
<feature type="domain" description="Enoyl reductase (ER)" evidence="3">
    <location>
        <begin position="5"/>
        <end position="269"/>
    </location>
</feature>
<gene>
    <name evidence="4" type="ORF">E6W39_18125</name>
</gene>
<dbReference type="InterPro" id="IPR020843">
    <property type="entry name" value="ER"/>
</dbReference>
<dbReference type="GO" id="GO:0016651">
    <property type="term" value="F:oxidoreductase activity, acting on NAD(P)H"/>
    <property type="evidence" value="ECO:0007669"/>
    <property type="project" value="TreeGrafter"/>
</dbReference>
<dbReference type="AlphaFoldDB" id="A0A540W491"/>
<dbReference type="Gene3D" id="3.90.180.10">
    <property type="entry name" value="Medium-chain alcohol dehydrogenases, catalytic domain"/>
    <property type="match status" value="1"/>
</dbReference>
<name>A0A540W491_9ACTN</name>
<dbReference type="InterPro" id="IPR013154">
    <property type="entry name" value="ADH-like_N"/>
</dbReference>
<dbReference type="Gene3D" id="3.40.50.720">
    <property type="entry name" value="NAD(P)-binding Rossmann-like Domain"/>
    <property type="match status" value="1"/>
</dbReference>
<dbReference type="GO" id="GO:0070402">
    <property type="term" value="F:NADPH binding"/>
    <property type="evidence" value="ECO:0007669"/>
    <property type="project" value="TreeGrafter"/>
</dbReference>
<comment type="caution">
    <text evidence="4">The sequence shown here is derived from an EMBL/GenBank/DDBJ whole genome shotgun (WGS) entry which is preliminary data.</text>
</comment>
<dbReference type="PANTHER" id="PTHR48106">
    <property type="entry name" value="QUINONE OXIDOREDUCTASE PIG3-RELATED"/>
    <property type="match status" value="1"/>
</dbReference>
<accession>A0A540W491</accession>
<keyword evidence="1" id="KW-0521">NADP</keyword>
<dbReference type="SUPFAM" id="SSF51735">
    <property type="entry name" value="NAD(P)-binding Rossmann-fold domains"/>
    <property type="match status" value="1"/>
</dbReference>
<evidence type="ECO:0000259" key="3">
    <source>
        <dbReference type="SMART" id="SM00829"/>
    </source>
</evidence>
<dbReference type="SMART" id="SM00829">
    <property type="entry name" value="PKS_ER"/>
    <property type="match status" value="1"/>
</dbReference>
<dbReference type="InterPro" id="IPR011032">
    <property type="entry name" value="GroES-like_sf"/>
</dbReference>
<keyword evidence="2" id="KW-0560">Oxidoreductase</keyword>
<dbReference type="Proteomes" id="UP000319103">
    <property type="component" value="Unassembled WGS sequence"/>
</dbReference>
<dbReference type="InterPro" id="IPR013149">
    <property type="entry name" value="ADH-like_C"/>
</dbReference>
<evidence type="ECO:0000313" key="4">
    <source>
        <dbReference type="EMBL" id="TQF03793.1"/>
    </source>
</evidence>
<evidence type="ECO:0000256" key="2">
    <source>
        <dbReference type="ARBA" id="ARBA00023002"/>
    </source>
</evidence>
<dbReference type="EMBL" id="VIGB01000003">
    <property type="protein sequence ID" value="TQF03793.1"/>
    <property type="molecule type" value="Genomic_DNA"/>
</dbReference>
<dbReference type="Pfam" id="PF00107">
    <property type="entry name" value="ADH_zinc_N"/>
    <property type="match status" value="1"/>
</dbReference>
<dbReference type="InterPro" id="IPR036291">
    <property type="entry name" value="NAD(P)-bd_dom_sf"/>
</dbReference>
<evidence type="ECO:0000313" key="5">
    <source>
        <dbReference type="Proteomes" id="UP000319103"/>
    </source>
</evidence>
<dbReference type="Pfam" id="PF08240">
    <property type="entry name" value="ADH_N"/>
    <property type="match status" value="1"/>
</dbReference>
<proteinExistence type="predicted"/>
<keyword evidence="5" id="KW-1185">Reference proteome</keyword>
<evidence type="ECO:0000256" key="1">
    <source>
        <dbReference type="ARBA" id="ARBA00022857"/>
    </source>
</evidence>
<organism evidence="4 5">
    <name type="scientific">Kitasatospora acidiphila</name>
    <dbReference type="NCBI Taxonomy" id="2567942"/>
    <lineage>
        <taxon>Bacteria</taxon>
        <taxon>Bacillati</taxon>
        <taxon>Actinomycetota</taxon>
        <taxon>Actinomycetes</taxon>
        <taxon>Kitasatosporales</taxon>
        <taxon>Streptomycetaceae</taxon>
        <taxon>Kitasatospora</taxon>
    </lineage>
</organism>